<keyword evidence="5 6" id="KW-0472">Membrane</keyword>
<name>A0A2A8CVD9_9BACT</name>
<evidence type="ECO:0000313" key="9">
    <source>
        <dbReference type="Proteomes" id="UP000220102"/>
    </source>
</evidence>
<keyword evidence="9" id="KW-1185">Reference proteome</keyword>
<feature type="transmembrane region" description="Helical" evidence="6">
    <location>
        <begin position="93"/>
        <end position="109"/>
    </location>
</feature>
<reference evidence="8 9" key="1">
    <citation type="submission" date="2017-10" db="EMBL/GenBank/DDBJ databases">
        <title>Draft genome of Longibacter Salinarum.</title>
        <authorList>
            <person name="Goh K.M."/>
            <person name="Shamsir M.S."/>
            <person name="Lim S.W."/>
        </authorList>
    </citation>
    <scope>NUCLEOTIDE SEQUENCE [LARGE SCALE GENOMIC DNA]</scope>
    <source>
        <strain evidence="8 9">KCTC 52045</strain>
    </source>
</reference>
<keyword evidence="4 6" id="KW-1133">Transmembrane helix</keyword>
<evidence type="ECO:0000256" key="5">
    <source>
        <dbReference type="ARBA" id="ARBA00023136"/>
    </source>
</evidence>
<proteinExistence type="predicted"/>
<sequence>MRFASSHRLHPHLWPAGDSNADRETQRAVLLTLQARCRLCLEGKRTLPDLADGIVDPDSSIHWGSYPALLVAGALATGILIASTGWLVSPWTWSGGAGLSVLLWIMATWDERRRLVSLANLMRLSGAIVLGISVGALRLVVFDAPTDRSLHRQAQHVIANGDTTTITGHVAGAPTRANGSTRFKFSVATWRSENDVRPARGMVQVTLRSSPWDDAPAPFPDVFEGDRLSLHGQLEPPPEPRNPADFDYGAYLSRRGIHSTLYVSQAADVRIQTRANAPLQRLVNQSRAWIRMLTERHVPTDTSQAVLQALLLGDKSHVNDRQREAFARTGLMHLLAVSGLHVLLVGMVLYTLLRPILHRLRLSWRAIEILRAGLTIGVLVLYMLLTGSPPSVVRAVIMAALLIGGIVLQRSAHTLNTLGVAAIVLLMLRPTALFDAGFQLSLSAVTGIVVLNPRIEEASRAILPERWMTMAPVEWLVSMITVSLAATLGTAPVLLHHFGFVALGGLVLNVVAIPLTAIGLTAGLLMVLANPVAPVAASSFGIAADAAIRLLAETALWGETWMGAGLELTNPSGWTLLALITGVLVVAQFPRPRHRWRLVTITGLAICISFFVRLLSGDATPKLTVTFLDVGQGDAVLVTTPEQRHMLIDGGPVTPYSDAGASVIQPHLEHLGIESLDVVVATHPDSDHLGGLPTLFESVSIGQFIHSGRRASSDLFERSRALLHSKSIPSRAVVTGDRLALGSDVIVEVLSPPPQSISGAWSENDASVVLAMTFGKTQILLPGDIEATAEAWLVETFAEELDANLVKVAHHGSSTSSSSALVQSVTGGSVSEIIAVIPVGRHNKFGMPVPEILTRWHESGTRVLRTDLHGSVSVHSDGRSLSAQTIR</sequence>
<dbReference type="GO" id="GO:0030420">
    <property type="term" value="P:establishment of competence for transformation"/>
    <property type="evidence" value="ECO:0007669"/>
    <property type="project" value="InterPro"/>
</dbReference>
<dbReference type="InterPro" id="IPR035681">
    <property type="entry name" value="ComA-like_MBL"/>
</dbReference>
<dbReference type="SUPFAM" id="SSF56281">
    <property type="entry name" value="Metallo-hydrolase/oxidoreductase"/>
    <property type="match status" value="1"/>
</dbReference>
<gene>
    <name evidence="8" type="ORF">CRI94_13720</name>
</gene>
<evidence type="ECO:0000256" key="3">
    <source>
        <dbReference type="ARBA" id="ARBA00022692"/>
    </source>
</evidence>
<evidence type="ECO:0000256" key="4">
    <source>
        <dbReference type="ARBA" id="ARBA00022989"/>
    </source>
</evidence>
<dbReference type="AlphaFoldDB" id="A0A2A8CVD9"/>
<feature type="transmembrane region" description="Helical" evidence="6">
    <location>
        <begin position="475"/>
        <end position="495"/>
    </location>
</feature>
<dbReference type="InterPro" id="IPR004477">
    <property type="entry name" value="ComEC_N"/>
</dbReference>
<dbReference type="Pfam" id="PF00753">
    <property type="entry name" value="Lactamase_B"/>
    <property type="match status" value="1"/>
</dbReference>
<feature type="transmembrane region" description="Helical" evidence="6">
    <location>
        <begin position="596"/>
        <end position="615"/>
    </location>
</feature>
<dbReference type="InterPro" id="IPR052159">
    <property type="entry name" value="Competence_DNA_uptake"/>
</dbReference>
<dbReference type="InterPro" id="IPR036866">
    <property type="entry name" value="RibonucZ/Hydroxyglut_hydro"/>
</dbReference>
<dbReference type="Pfam" id="PF13567">
    <property type="entry name" value="DUF4131"/>
    <property type="match status" value="1"/>
</dbReference>
<protein>
    <submittedName>
        <fullName evidence="8">DNA internalization-related competence protein ComEC/Rec2</fullName>
    </submittedName>
</protein>
<feature type="transmembrane region" description="Helical" evidence="6">
    <location>
        <begin position="391"/>
        <end position="408"/>
    </location>
</feature>
<evidence type="ECO:0000256" key="6">
    <source>
        <dbReference type="SAM" id="Phobius"/>
    </source>
</evidence>
<feature type="transmembrane region" description="Helical" evidence="6">
    <location>
        <begin position="572"/>
        <end position="589"/>
    </location>
</feature>
<dbReference type="CDD" id="cd07731">
    <property type="entry name" value="ComA-like_MBL-fold"/>
    <property type="match status" value="1"/>
</dbReference>
<feature type="transmembrane region" description="Helical" evidence="6">
    <location>
        <begin position="501"/>
        <end position="525"/>
    </location>
</feature>
<accession>A0A2A8CVD9</accession>
<feature type="transmembrane region" description="Helical" evidence="6">
    <location>
        <begin position="365"/>
        <end position="385"/>
    </location>
</feature>
<dbReference type="OrthoDB" id="9761531at2"/>
<dbReference type="SMART" id="SM00849">
    <property type="entry name" value="Lactamase_B"/>
    <property type="match status" value="1"/>
</dbReference>
<dbReference type="InterPro" id="IPR004797">
    <property type="entry name" value="Competence_ComEC/Rec2"/>
</dbReference>
<dbReference type="InterPro" id="IPR001279">
    <property type="entry name" value="Metallo-B-lactamas"/>
</dbReference>
<comment type="subcellular location">
    <subcellularLocation>
        <location evidence="1">Cell membrane</location>
        <topology evidence="1">Multi-pass membrane protein</topology>
    </subcellularLocation>
</comment>
<keyword evidence="3 6" id="KW-0812">Transmembrane</keyword>
<evidence type="ECO:0000259" key="7">
    <source>
        <dbReference type="SMART" id="SM00849"/>
    </source>
</evidence>
<feature type="transmembrane region" description="Helical" evidence="6">
    <location>
        <begin position="438"/>
        <end position="455"/>
    </location>
</feature>
<dbReference type="NCBIfam" id="TIGR00361">
    <property type="entry name" value="ComEC_Rec2"/>
    <property type="match status" value="1"/>
</dbReference>
<dbReference type="InterPro" id="IPR025405">
    <property type="entry name" value="DUF4131"/>
</dbReference>
<evidence type="ECO:0000313" key="8">
    <source>
        <dbReference type="EMBL" id="PEN12573.1"/>
    </source>
</evidence>
<dbReference type="NCBIfam" id="TIGR00360">
    <property type="entry name" value="ComEC_N-term"/>
    <property type="match status" value="1"/>
</dbReference>
<feature type="transmembrane region" description="Helical" evidence="6">
    <location>
        <begin position="331"/>
        <end position="353"/>
    </location>
</feature>
<feature type="transmembrane region" description="Helical" evidence="6">
    <location>
        <begin position="532"/>
        <end position="552"/>
    </location>
</feature>
<feature type="transmembrane region" description="Helical" evidence="6">
    <location>
        <begin position="121"/>
        <end position="141"/>
    </location>
</feature>
<dbReference type="PANTHER" id="PTHR30619:SF1">
    <property type="entry name" value="RECOMBINATION PROTEIN 2"/>
    <property type="match status" value="1"/>
</dbReference>
<evidence type="ECO:0000256" key="2">
    <source>
        <dbReference type="ARBA" id="ARBA00022475"/>
    </source>
</evidence>
<organism evidence="8 9">
    <name type="scientific">Longibacter salinarum</name>
    <dbReference type="NCBI Taxonomy" id="1850348"/>
    <lineage>
        <taxon>Bacteria</taxon>
        <taxon>Pseudomonadati</taxon>
        <taxon>Rhodothermota</taxon>
        <taxon>Rhodothermia</taxon>
        <taxon>Rhodothermales</taxon>
        <taxon>Salisaetaceae</taxon>
        <taxon>Longibacter</taxon>
    </lineage>
</organism>
<feature type="transmembrane region" description="Helical" evidence="6">
    <location>
        <begin position="68"/>
        <end position="87"/>
    </location>
</feature>
<dbReference type="Proteomes" id="UP000220102">
    <property type="component" value="Unassembled WGS sequence"/>
</dbReference>
<evidence type="ECO:0000256" key="1">
    <source>
        <dbReference type="ARBA" id="ARBA00004651"/>
    </source>
</evidence>
<dbReference type="Gene3D" id="3.60.15.10">
    <property type="entry name" value="Ribonuclease Z/Hydroxyacylglutathione hydrolase-like"/>
    <property type="match status" value="1"/>
</dbReference>
<keyword evidence="2" id="KW-1003">Cell membrane</keyword>
<dbReference type="GO" id="GO:0005886">
    <property type="term" value="C:plasma membrane"/>
    <property type="evidence" value="ECO:0007669"/>
    <property type="project" value="UniProtKB-SubCell"/>
</dbReference>
<comment type="caution">
    <text evidence="8">The sequence shown here is derived from an EMBL/GenBank/DDBJ whole genome shotgun (WGS) entry which is preliminary data.</text>
</comment>
<dbReference type="PANTHER" id="PTHR30619">
    <property type="entry name" value="DNA INTERNALIZATION/COMPETENCE PROTEIN COMEC/REC2"/>
    <property type="match status" value="1"/>
</dbReference>
<dbReference type="EMBL" id="PDEQ01000007">
    <property type="protein sequence ID" value="PEN12573.1"/>
    <property type="molecule type" value="Genomic_DNA"/>
</dbReference>
<dbReference type="Pfam" id="PF03772">
    <property type="entry name" value="Competence"/>
    <property type="match status" value="1"/>
</dbReference>
<feature type="domain" description="Metallo-beta-lactamase" evidence="7">
    <location>
        <begin position="632"/>
        <end position="810"/>
    </location>
</feature>